<dbReference type="Proteomes" id="UP000555728">
    <property type="component" value="Unassembled WGS sequence"/>
</dbReference>
<name>A0A7W6WLP1_9PROT</name>
<accession>A0A7W6WLP1</accession>
<comment type="caution">
    <text evidence="1">The sequence shown here is derived from an EMBL/GenBank/DDBJ whole genome shotgun (WGS) entry which is preliminary data.</text>
</comment>
<evidence type="ECO:0000313" key="2">
    <source>
        <dbReference type="Proteomes" id="UP000555728"/>
    </source>
</evidence>
<proteinExistence type="predicted"/>
<evidence type="ECO:0000313" key="1">
    <source>
        <dbReference type="EMBL" id="MBB4287069.1"/>
    </source>
</evidence>
<protein>
    <submittedName>
        <fullName evidence="1">Uncharacterized protein</fullName>
    </submittedName>
</protein>
<gene>
    <name evidence="1" type="ORF">GGD88_002813</name>
</gene>
<feature type="non-terminal residue" evidence="1">
    <location>
        <position position="33"/>
    </location>
</feature>
<sequence>MCQGYRIWPMMVLAKSLVQPQRLRLRRMEMPGR</sequence>
<organism evidence="1 2">
    <name type="scientific">Roseospira goensis</name>
    <dbReference type="NCBI Taxonomy" id="391922"/>
    <lineage>
        <taxon>Bacteria</taxon>
        <taxon>Pseudomonadati</taxon>
        <taxon>Pseudomonadota</taxon>
        <taxon>Alphaproteobacteria</taxon>
        <taxon>Rhodospirillales</taxon>
        <taxon>Rhodospirillaceae</taxon>
        <taxon>Roseospira</taxon>
    </lineage>
</organism>
<keyword evidence="2" id="KW-1185">Reference proteome</keyword>
<dbReference type="AlphaFoldDB" id="A0A7W6WLP1"/>
<dbReference type="EMBL" id="JACIGI010000026">
    <property type="protein sequence ID" value="MBB4287069.1"/>
    <property type="molecule type" value="Genomic_DNA"/>
</dbReference>
<reference evidence="1 2" key="1">
    <citation type="submission" date="2020-08" db="EMBL/GenBank/DDBJ databases">
        <title>Genome sequencing of Purple Non-Sulfur Bacteria from various extreme environments.</title>
        <authorList>
            <person name="Mayer M."/>
        </authorList>
    </citation>
    <scope>NUCLEOTIDE SEQUENCE [LARGE SCALE GENOMIC DNA]</scope>
    <source>
        <strain evidence="1 2">JA135</strain>
    </source>
</reference>